<gene>
    <name evidence="7" type="ORF">ILUMI_21251</name>
</gene>
<dbReference type="SUPFAM" id="SSF48431">
    <property type="entry name" value="Lipovitellin-phosvitin complex, superhelical domain"/>
    <property type="match status" value="1"/>
</dbReference>
<keyword evidence="2" id="KW-0813">Transport</keyword>
<dbReference type="PANTHER" id="PTHR13024:SF0">
    <property type="entry name" value="MICROSOMAL TRIACYLGLYCEROL TRANSFER PROTEIN"/>
    <property type="match status" value="1"/>
</dbReference>
<dbReference type="SMART" id="SM00638">
    <property type="entry name" value="LPD_N"/>
    <property type="match status" value="1"/>
</dbReference>
<dbReference type="Proteomes" id="UP000801492">
    <property type="component" value="Unassembled WGS sequence"/>
</dbReference>
<dbReference type="InterPro" id="IPR015816">
    <property type="entry name" value="Vitellinogen_b-sht_N"/>
</dbReference>
<evidence type="ECO:0000256" key="4">
    <source>
        <dbReference type="ARBA" id="ARBA00022824"/>
    </source>
</evidence>
<evidence type="ECO:0000313" key="7">
    <source>
        <dbReference type="EMBL" id="KAF2884917.1"/>
    </source>
</evidence>
<dbReference type="EMBL" id="VTPC01090048">
    <property type="protein sequence ID" value="KAF2884917.1"/>
    <property type="molecule type" value="Genomic_DNA"/>
</dbReference>
<dbReference type="InterPro" id="IPR001747">
    <property type="entry name" value="Vitellogenin_N"/>
</dbReference>
<evidence type="ECO:0000313" key="8">
    <source>
        <dbReference type="Proteomes" id="UP000801492"/>
    </source>
</evidence>
<dbReference type="PROSITE" id="PS51211">
    <property type="entry name" value="VITELLOGENIN"/>
    <property type="match status" value="1"/>
</dbReference>
<accession>A0A8K0CJ61</accession>
<dbReference type="Pfam" id="PF01347">
    <property type="entry name" value="Vitellogenin_N"/>
    <property type="match status" value="1"/>
</dbReference>
<dbReference type="AlphaFoldDB" id="A0A8K0CJ61"/>
<feature type="domain" description="Vitellogenin" evidence="6">
    <location>
        <begin position="1"/>
        <end position="575"/>
    </location>
</feature>
<evidence type="ECO:0000259" key="6">
    <source>
        <dbReference type="PROSITE" id="PS51211"/>
    </source>
</evidence>
<comment type="subcellular location">
    <subcellularLocation>
        <location evidence="1">Endoplasmic reticulum</location>
    </subcellularLocation>
</comment>
<dbReference type="InterPro" id="IPR039988">
    <property type="entry name" value="MTTP"/>
</dbReference>
<dbReference type="GO" id="GO:0008289">
    <property type="term" value="F:lipid binding"/>
    <property type="evidence" value="ECO:0007669"/>
    <property type="project" value="InterPro"/>
</dbReference>
<proteinExistence type="predicted"/>
<dbReference type="Gene3D" id="1.25.10.20">
    <property type="entry name" value="Vitellinogen, superhelical"/>
    <property type="match status" value="1"/>
</dbReference>
<dbReference type="Pfam" id="PF19444">
    <property type="entry name" value="MTP_lip_bd"/>
    <property type="match status" value="1"/>
</dbReference>
<dbReference type="Gene3D" id="2.30.230.10">
    <property type="entry name" value="Lipovitellin, beta-sheet shell regions, chain A"/>
    <property type="match status" value="1"/>
</dbReference>
<dbReference type="InterPro" id="IPR015819">
    <property type="entry name" value="Lipid_transp_b-sht_shell"/>
</dbReference>
<organism evidence="7 8">
    <name type="scientific">Ignelater luminosus</name>
    <name type="common">Cucubano</name>
    <name type="synonym">Pyrophorus luminosus</name>
    <dbReference type="NCBI Taxonomy" id="2038154"/>
    <lineage>
        <taxon>Eukaryota</taxon>
        <taxon>Metazoa</taxon>
        <taxon>Ecdysozoa</taxon>
        <taxon>Arthropoda</taxon>
        <taxon>Hexapoda</taxon>
        <taxon>Insecta</taxon>
        <taxon>Pterygota</taxon>
        <taxon>Neoptera</taxon>
        <taxon>Endopterygota</taxon>
        <taxon>Coleoptera</taxon>
        <taxon>Polyphaga</taxon>
        <taxon>Elateriformia</taxon>
        <taxon>Elateroidea</taxon>
        <taxon>Elateridae</taxon>
        <taxon>Agrypninae</taxon>
        <taxon>Pyrophorini</taxon>
        <taxon>Ignelater</taxon>
    </lineage>
</organism>
<comment type="caution">
    <text evidence="5">Lacks conserved residue(s) required for the propagation of feature annotation.</text>
</comment>
<keyword evidence="8" id="KW-1185">Reference proteome</keyword>
<name>A0A8K0CJ61_IGNLU</name>
<dbReference type="GO" id="GO:0005783">
    <property type="term" value="C:endoplasmic reticulum"/>
    <property type="evidence" value="ECO:0007669"/>
    <property type="project" value="UniProtKB-SubCell"/>
</dbReference>
<dbReference type="InterPro" id="IPR045811">
    <property type="entry name" value="MTP_lip-bd"/>
</dbReference>
<keyword evidence="3" id="KW-0732">Signal</keyword>
<evidence type="ECO:0000256" key="2">
    <source>
        <dbReference type="ARBA" id="ARBA00022448"/>
    </source>
</evidence>
<protein>
    <recommendedName>
        <fullName evidence="6">Vitellogenin domain-containing protein</fullName>
    </recommendedName>
</protein>
<sequence length="812" mass="91313">MPLQGSHLQSPKLHIRSRKAPAPDGFVVHTSNLDSLSNTPFLIHWSHGKIQKILLAKDEPLSIANLKKGIASLFQFKILDDQINETDSSGHCTVSYTSTGANSFTKSKSSCLSSDLPYISNPELILSTNVESSRTGSYEMDEQNKYLKSVQFEERHTMLVAAKEDVGNKVEAHQSLVLKEQKNCEVMNGDSVEEIVDKLRNRDGITFTQESLLTEREVLLAEDAKTFQNIINEYRDNLKTKLLGTLSSAKVIARLISVGRIASKEDIVKTLGAKKNQKILHQLYDILGYVQTQASHDAVMKKLNLEDQKQQDLSERYLWALSMASQPNPHIISTLLTLYQKSSNIPPKVKETLVLTVAAMARRLSKLPDYKENFKVYHNVEEAMLHGLDVSKGDTKLVYLRALKNLKSKNSIPRLLKIVRKGTEKEQVFAWKALRSFEPSSWNNKIINAATTTFFQLDKKYDSSSRTIALDIILLANPSDKMLGNLIYFLISSCKSFEVQQYLVQSLKMISDKDEEFKRRVLNIIRSDIRLNNYDTLAQKGWSTALKRDFLQSSSSNGSLLTVQEIKGGIVKRGIVNIMMEKDGLSQEIFSLGIFSGGLDNIISSDGDPEESEESATAGIELTVLGTQIRPFVFFTGQGELMGHVWSGSASEDTTAYQALAMLHDHQEYLRLGAGFIAELDLKGAISFDLSGKIEISLWNRNAVSLVEKSAGIIILGLIRVDTSFVKSQVEFSVSLEPKLNLQTDIEFSSNVNLCMKLSQPDFMFRHNVFKIERIPGSKHRLRKVKYKKYTVPGKTYSLNKKNNEMCNEQRR</sequence>
<keyword evidence="4" id="KW-0256">Endoplasmic reticulum</keyword>
<evidence type="ECO:0000256" key="3">
    <source>
        <dbReference type="ARBA" id="ARBA00022729"/>
    </source>
</evidence>
<dbReference type="GO" id="GO:0005548">
    <property type="term" value="F:phospholipid transporter activity"/>
    <property type="evidence" value="ECO:0007669"/>
    <property type="project" value="InterPro"/>
</dbReference>
<dbReference type="OrthoDB" id="5865932at2759"/>
<dbReference type="GO" id="GO:0005794">
    <property type="term" value="C:Golgi apparatus"/>
    <property type="evidence" value="ECO:0007669"/>
    <property type="project" value="TreeGrafter"/>
</dbReference>
<dbReference type="InterPro" id="IPR011030">
    <property type="entry name" value="Lipovitellin_superhlx_dom"/>
</dbReference>
<dbReference type="SUPFAM" id="SSF56968">
    <property type="entry name" value="Lipovitellin-phosvitin complex, beta-sheet shell regions"/>
    <property type="match status" value="1"/>
</dbReference>
<comment type="caution">
    <text evidence="7">The sequence shown here is derived from an EMBL/GenBank/DDBJ whole genome shotgun (WGS) entry which is preliminary data.</text>
</comment>
<evidence type="ECO:0000256" key="1">
    <source>
        <dbReference type="ARBA" id="ARBA00004240"/>
    </source>
</evidence>
<reference evidence="7" key="1">
    <citation type="submission" date="2019-08" db="EMBL/GenBank/DDBJ databases">
        <title>The genome of the North American firefly Photinus pyralis.</title>
        <authorList>
            <consortium name="Photinus pyralis genome working group"/>
            <person name="Fallon T.R."/>
            <person name="Sander Lower S.E."/>
            <person name="Weng J.-K."/>
        </authorList>
    </citation>
    <scope>NUCLEOTIDE SEQUENCE</scope>
    <source>
        <strain evidence="7">TRF0915ILg1</strain>
        <tissue evidence="7">Whole body</tissue>
    </source>
</reference>
<dbReference type="GO" id="GO:0042157">
    <property type="term" value="P:lipoprotein metabolic process"/>
    <property type="evidence" value="ECO:0007669"/>
    <property type="project" value="TreeGrafter"/>
</dbReference>
<dbReference type="GO" id="GO:0016323">
    <property type="term" value="C:basolateral plasma membrane"/>
    <property type="evidence" value="ECO:0007669"/>
    <property type="project" value="TreeGrafter"/>
</dbReference>
<dbReference type="PANTHER" id="PTHR13024">
    <property type="entry name" value="MICROSOMAL TRIGLYCERIDE TRANSFER PROTEIN, LARGE SUBUNIT"/>
    <property type="match status" value="1"/>
</dbReference>
<evidence type="ECO:0000256" key="5">
    <source>
        <dbReference type="PROSITE-ProRule" id="PRU00557"/>
    </source>
</evidence>